<comment type="caution">
    <text evidence="5">The sequence shown here is derived from an EMBL/GenBank/DDBJ whole genome shotgun (WGS) entry which is preliminary data.</text>
</comment>
<reference evidence="5" key="1">
    <citation type="submission" date="2020-01" db="EMBL/GenBank/DDBJ databases">
        <title>Genome sequence of Kobresia littledalei, the first chromosome-level genome in the family Cyperaceae.</title>
        <authorList>
            <person name="Qu G."/>
        </authorList>
    </citation>
    <scope>NUCLEOTIDE SEQUENCE</scope>
    <source>
        <strain evidence="5">C.B.Clarke</strain>
        <tissue evidence="5">Leaf</tissue>
    </source>
</reference>
<dbReference type="OrthoDB" id="1146903at2759"/>
<dbReference type="PANTHER" id="PTHR33138:SF1">
    <property type="entry name" value="OS01G0113900 PROTEIN"/>
    <property type="match status" value="1"/>
</dbReference>
<dbReference type="GO" id="GO:0016020">
    <property type="term" value="C:membrane"/>
    <property type="evidence" value="ECO:0007669"/>
    <property type="project" value="UniProtKB-SubCell"/>
</dbReference>
<feature type="domain" description="Wall-associated receptor kinase galacturonan-binding" evidence="4">
    <location>
        <begin position="22"/>
        <end position="79"/>
    </location>
</feature>
<evidence type="ECO:0000313" key="6">
    <source>
        <dbReference type="Proteomes" id="UP000623129"/>
    </source>
</evidence>
<dbReference type="GO" id="GO:0016301">
    <property type="term" value="F:kinase activity"/>
    <property type="evidence" value="ECO:0007669"/>
    <property type="project" value="UniProtKB-KW"/>
</dbReference>
<dbReference type="GO" id="GO:0030247">
    <property type="term" value="F:polysaccharide binding"/>
    <property type="evidence" value="ECO:0007669"/>
    <property type="project" value="InterPro"/>
</dbReference>
<keyword evidence="5" id="KW-0808">Transferase</keyword>
<evidence type="ECO:0000259" key="4">
    <source>
        <dbReference type="Pfam" id="PF13947"/>
    </source>
</evidence>
<feature type="signal peptide" evidence="3">
    <location>
        <begin position="1"/>
        <end position="21"/>
    </location>
</feature>
<dbReference type="AlphaFoldDB" id="A0A833R998"/>
<keyword evidence="6" id="KW-1185">Reference proteome</keyword>
<evidence type="ECO:0000256" key="2">
    <source>
        <dbReference type="ARBA" id="ARBA00022729"/>
    </source>
</evidence>
<gene>
    <name evidence="5" type="ORF">FCM35_KLT19850</name>
</gene>
<keyword evidence="2 3" id="KW-0732">Signal</keyword>
<dbReference type="InterPro" id="IPR025287">
    <property type="entry name" value="WAK_GUB"/>
</dbReference>
<evidence type="ECO:0000313" key="5">
    <source>
        <dbReference type="EMBL" id="KAF3335343.1"/>
    </source>
</evidence>
<sequence length="225" mass="25838">MKFLNLLIVLFLFYNFGGSRSSSCGELGNITYPYHLPGTCNWKAYELQCNGHDTVLSIGATTYLVKDMSIENMTLRLVDPDLAKGRCRLQKQDFFSYEYQNPSSKVSTWFSLGEYSAITFFNCMEELEDSMYKLIHCMDEPRSRIYAGFDNFAGSIPKSCAHVATTAADFDVETRWNDTDGVELMRILRQGFVVNWKREVSFFDGPEYNKKTCSLLKHCWASAKR</sequence>
<comment type="subcellular location">
    <subcellularLocation>
        <location evidence="1">Membrane</location>
        <topology evidence="1">Single-pass membrane protein</topology>
    </subcellularLocation>
</comment>
<dbReference type="EMBL" id="SWLB01000008">
    <property type="protein sequence ID" value="KAF3335343.1"/>
    <property type="molecule type" value="Genomic_DNA"/>
</dbReference>
<dbReference type="Pfam" id="PF13947">
    <property type="entry name" value="GUB_WAK_bind"/>
    <property type="match status" value="1"/>
</dbReference>
<dbReference type="PANTHER" id="PTHR33138">
    <property type="entry name" value="OS01G0690200 PROTEIN"/>
    <property type="match status" value="1"/>
</dbReference>
<accession>A0A833R998</accession>
<organism evidence="5 6">
    <name type="scientific">Carex littledalei</name>
    <dbReference type="NCBI Taxonomy" id="544730"/>
    <lineage>
        <taxon>Eukaryota</taxon>
        <taxon>Viridiplantae</taxon>
        <taxon>Streptophyta</taxon>
        <taxon>Embryophyta</taxon>
        <taxon>Tracheophyta</taxon>
        <taxon>Spermatophyta</taxon>
        <taxon>Magnoliopsida</taxon>
        <taxon>Liliopsida</taxon>
        <taxon>Poales</taxon>
        <taxon>Cyperaceae</taxon>
        <taxon>Cyperoideae</taxon>
        <taxon>Cariceae</taxon>
        <taxon>Carex</taxon>
        <taxon>Carex subgen. Euthyceras</taxon>
    </lineage>
</organism>
<keyword evidence="5" id="KW-0418">Kinase</keyword>
<feature type="chain" id="PRO_5032619207" evidence="3">
    <location>
        <begin position="22"/>
        <end position="225"/>
    </location>
</feature>
<dbReference type="Proteomes" id="UP000623129">
    <property type="component" value="Unassembled WGS sequence"/>
</dbReference>
<name>A0A833R998_9POAL</name>
<proteinExistence type="predicted"/>
<protein>
    <submittedName>
        <fullName evidence="5">Serine/threonine-protein kinase</fullName>
    </submittedName>
</protein>
<evidence type="ECO:0000256" key="1">
    <source>
        <dbReference type="ARBA" id="ARBA00004167"/>
    </source>
</evidence>
<evidence type="ECO:0000256" key="3">
    <source>
        <dbReference type="SAM" id="SignalP"/>
    </source>
</evidence>